<dbReference type="Proteomes" id="UP000253507">
    <property type="component" value="Unassembled WGS sequence"/>
</dbReference>
<gene>
    <name evidence="5" type="ORF">DQ392_28120</name>
</gene>
<organism evidence="5 6">
    <name type="scientific">Streptomyces reniochalinae</name>
    <dbReference type="NCBI Taxonomy" id="2250578"/>
    <lineage>
        <taxon>Bacteria</taxon>
        <taxon>Bacillati</taxon>
        <taxon>Actinomycetota</taxon>
        <taxon>Actinomycetes</taxon>
        <taxon>Kitasatosporales</taxon>
        <taxon>Streptomycetaceae</taxon>
        <taxon>Streptomyces</taxon>
    </lineage>
</organism>
<keyword evidence="2" id="KW-0238">DNA-binding</keyword>
<dbReference type="InterPro" id="IPR036390">
    <property type="entry name" value="WH_DNA-bd_sf"/>
</dbReference>
<dbReference type="Gene3D" id="1.10.10.10">
    <property type="entry name" value="Winged helix-like DNA-binding domain superfamily/Winged helix DNA-binding domain"/>
    <property type="match status" value="1"/>
</dbReference>
<dbReference type="InterPro" id="IPR036388">
    <property type="entry name" value="WH-like_DNA-bd_sf"/>
</dbReference>
<evidence type="ECO:0000256" key="2">
    <source>
        <dbReference type="ARBA" id="ARBA00023125"/>
    </source>
</evidence>
<dbReference type="RefSeq" id="WP_114018468.1">
    <property type="nucleotide sequence ID" value="NZ_QOIM01000042.1"/>
</dbReference>
<evidence type="ECO:0000313" key="6">
    <source>
        <dbReference type="Proteomes" id="UP000253507"/>
    </source>
</evidence>
<reference evidence="5 6" key="1">
    <citation type="submission" date="2018-06" db="EMBL/GenBank/DDBJ databases">
        <title>Streptomyces reniochalinae sp. nov. and Streptomyces diacarnus sp. nov. from marine sponges.</title>
        <authorList>
            <person name="Li L."/>
        </authorList>
    </citation>
    <scope>NUCLEOTIDE SEQUENCE [LARGE SCALE GENOMIC DNA]</scope>
    <source>
        <strain evidence="5 6">LHW50302</strain>
    </source>
</reference>
<dbReference type="InterPro" id="IPR051011">
    <property type="entry name" value="Metal_resp_trans_reg"/>
</dbReference>
<dbReference type="SUPFAM" id="SSF46785">
    <property type="entry name" value="Winged helix' DNA-binding domain"/>
    <property type="match status" value="1"/>
</dbReference>
<dbReference type="Pfam" id="PF12840">
    <property type="entry name" value="HTH_20"/>
    <property type="match status" value="1"/>
</dbReference>
<name>A0A367EA87_9ACTN</name>
<dbReference type="AlphaFoldDB" id="A0A367EA87"/>
<dbReference type="CDD" id="cd00090">
    <property type="entry name" value="HTH_ARSR"/>
    <property type="match status" value="1"/>
</dbReference>
<dbReference type="InterPro" id="IPR001845">
    <property type="entry name" value="HTH_ArsR_DNA-bd_dom"/>
</dbReference>
<keyword evidence="3" id="KW-0804">Transcription</keyword>
<evidence type="ECO:0000256" key="1">
    <source>
        <dbReference type="ARBA" id="ARBA00023015"/>
    </source>
</evidence>
<dbReference type="EMBL" id="QOIM01000042">
    <property type="protein sequence ID" value="RCG14931.1"/>
    <property type="molecule type" value="Genomic_DNA"/>
</dbReference>
<keyword evidence="1" id="KW-0805">Transcription regulation</keyword>
<dbReference type="GO" id="GO:0003677">
    <property type="term" value="F:DNA binding"/>
    <property type="evidence" value="ECO:0007669"/>
    <property type="project" value="UniProtKB-KW"/>
</dbReference>
<evidence type="ECO:0000313" key="5">
    <source>
        <dbReference type="EMBL" id="RCG14931.1"/>
    </source>
</evidence>
<dbReference type="InterPro" id="IPR011991">
    <property type="entry name" value="ArsR-like_HTH"/>
</dbReference>
<dbReference type="NCBIfam" id="NF033788">
    <property type="entry name" value="HTH_metalloreg"/>
    <property type="match status" value="1"/>
</dbReference>
<evidence type="ECO:0000259" key="4">
    <source>
        <dbReference type="PROSITE" id="PS50987"/>
    </source>
</evidence>
<accession>A0A367EA87</accession>
<dbReference type="PROSITE" id="PS50987">
    <property type="entry name" value="HTH_ARSR_2"/>
    <property type="match status" value="1"/>
</dbReference>
<proteinExistence type="predicted"/>
<dbReference type="PANTHER" id="PTHR43132">
    <property type="entry name" value="ARSENICAL RESISTANCE OPERON REPRESSOR ARSR-RELATED"/>
    <property type="match status" value="1"/>
</dbReference>
<dbReference type="OrthoDB" id="9810923at2"/>
<sequence length="108" mass="11738">MAAGDTRPDSADQVPELRTATHDFLKALANPTRQRVMLLFARGAELSVNEVAEQAGIGQPTASQQLVLLRRGGILTSRRIGKVVLYRSDKEGVSAALTDLQDYLRVCC</sequence>
<dbReference type="PANTHER" id="PTHR43132:SF2">
    <property type="entry name" value="ARSENICAL RESISTANCE OPERON REPRESSOR ARSR-RELATED"/>
    <property type="match status" value="1"/>
</dbReference>
<evidence type="ECO:0000256" key="3">
    <source>
        <dbReference type="ARBA" id="ARBA00023163"/>
    </source>
</evidence>
<comment type="caution">
    <text evidence="5">The sequence shown here is derived from an EMBL/GenBank/DDBJ whole genome shotgun (WGS) entry which is preliminary data.</text>
</comment>
<dbReference type="PRINTS" id="PR00778">
    <property type="entry name" value="HTHARSR"/>
</dbReference>
<dbReference type="GO" id="GO:0003700">
    <property type="term" value="F:DNA-binding transcription factor activity"/>
    <property type="evidence" value="ECO:0007669"/>
    <property type="project" value="InterPro"/>
</dbReference>
<feature type="domain" description="HTH arsR-type" evidence="4">
    <location>
        <begin position="13"/>
        <end position="108"/>
    </location>
</feature>
<keyword evidence="6" id="KW-1185">Reference proteome</keyword>
<dbReference type="SMART" id="SM00418">
    <property type="entry name" value="HTH_ARSR"/>
    <property type="match status" value="1"/>
</dbReference>
<protein>
    <submittedName>
        <fullName evidence="5">Transcriptional regulator</fullName>
    </submittedName>
</protein>